<evidence type="ECO:0000313" key="3">
    <source>
        <dbReference type="EMBL" id="EDV42958.1"/>
    </source>
</evidence>
<accession>B3LYP3</accession>
<keyword evidence="1" id="KW-1133">Transmembrane helix</keyword>
<evidence type="ECO:0000256" key="1">
    <source>
        <dbReference type="SAM" id="Phobius"/>
    </source>
</evidence>
<dbReference type="GeneID" id="6499552"/>
<evidence type="ECO:0000313" key="4">
    <source>
        <dbReference type="Proteomes" id="UP000007801"/>
    </source>
</evidence>
<dbReference type="STRING" id="7217.B3LYP3"/>
<proteinExistence type="predicted"/>
<dbReference type="InterPro" id="IPR056677">
    <property type="entry name" value="DUF7775"/>
</dbReference>
<keyword evidence="1" id="KW-0472">Membrane</keyword>
<feature type="domain" description="DUF7775" evidence="2">
    <location>
        <begin position="9"/>
        <end position="161"/>
    </location>
</feature>
<dbReference type="PANTHER" id="PTHR41152">
    <property type="entry name" value="AT26438P-RELATED"/>
    <property type="match status" value="1"/>
</dbReference>
<gene>
    <name evidence="3" type="primary">Dana\GF16758</name>
    <name evidence="3" type="synonym">dana_GLEANR_18024</name>
    <name evidence="3" type="ORF">GF16758</name>
</gene>
<reference evidence="3 4" key="1">
    <citation type="journal article" date="2007" name="Nature">
        <title>Evolution of genes and genomes on the Drosophila phylogeny.</title>
        <authorList>
            <consortium name="Drosophila 12 Genomes Consortium"/>
            <person name="Clark A.G."/>
            <person name="Eisen M.B."/>
            <person name="Smith D.R."/>
            <person name="Bergman C.M."/>
            <person name="Oliver B."/>
            <person name="Markow T.A."/>
            <person name="Kaufman T.C."/>
            <person name="Kellis M."/>
            <person name="Gelbart W."/>
            <person name="Iyer V.N."/>
            <person name="Pollard D.A."/>
            <person name="Sackton T.B."/>
            <person name="Larracuente A.M."/>
            <person name="Singh N.D."/>
            <person name="Abad J.P."/>
            <person name="Abt D.N."/>
            <person name="Adryan B."/>
            <person name="Aguade M."/>
            <person name="Akashi H."/>
            <person name="Anderson W.W."/>
            <person name="Aquadro C.F."/>
            <person name="Ardell D.H."/>
            <person name="Arguello R."/>
            <person name="Artieri C.G."/>
            <person name="Barbash D.A."/>
            <person name="Barker D."/>
            <person name="Barsanti P."/>
            <person name="Batterham P."/>
            <person name="Batzoglou S."/>
            <person name="Begun D."/>
            <person name="Bhutkar A."/>
            <person name="Blanco E."/>
            <person name="Bosak S.A."/>
            <person name="Bradley R.K."/>
            <person name="Brand A.D."/>
            <person name="Brent M.R."/>
            <person name="Brooks A.N."/>
            <person name="Brown R.H."/>
            <person name="Butlin R.K."/>
            <person name="Caggese C."/>
            <person name="Calvi B.R."/>
            <person name="Bernardo de Carvalho A."/>
            <person name="Caspi A."/>
            <person name="Castrezana S."/>
            <person name="Celniker S.E."/>
            <person name="Chang J.L."/>
            <person name="Chapple C."/>
            <person name="Chatterji S."/>
            <person name="Chinwalla A."/>
            <person name="Civetta A."/>
            <person name="Clifton S.W."/>
            <person name="Comeron J.M."/>
            <person name="Costello J.C."/>
            <person name="Coyne J.A."/>
            <person name="Daub J."/>
            <person name="David R.G."/>
            <person name="Delcher A.L."/>
            <person name="Delehaunty K."/>
            <person name="Do C.B."/>
            <person name="Ebling H."/>
            <person name="Edwards K."/>
            <person name="Eickbush T."/>
            <person name="Evans J.D."/>
            <person name="Filipski A."/>
            <person name="Findeiss S."/>
            <person name="Freyhult E."/>
            <person name="Fulton L."/>
            <person name="Fulton R."/>
            <person name="Garcia A.C."/>
            <person name="Gardiner A."/>
            <person name="Garfield D.A."/>
            <person name="Garvin B.E."/>
            <person name="Gibson G."/>
            <person name="Gilbert D."/>
            <person name="Gnerre S."/>
            <person name="Godfrey J."/>
            <person name="Good R."/>
            <person name="Gotea V."/>
            <person name="Gravely B."/>
            <person name="Greenberg A.J."/>
            <person name="Griffiths-Jones S."/>
            <person name="Gross S."/>
            <person name="Guigo R."/>
            <person name="Gustafson E.A."/>
            <person name="Haerty W."/>
            <person name="Hahn M.W."/>
            <person name="Halligan D.L."/>
            <person name="Halpern A.L."/>
            <person name="Halter G.M."/>
            <person name="Han M.V."/>
            <person name="Heger A."/>
            <person name="Hillier L."/>
            <person name="Hinrichs A.S."/>
            <person name="Holmes I."/>
            <person name="Hoskins R.A."/>
            <person name="Hubisz M.J."/>
            <person name="Hultmark D."/>
            <person name="Huntley M.A."/>
            <person name="Jaffe D.B."/>
            <person name="Jagadeeshan S."/>
            <person name="Jeck W.R."/>
            <person name="Johnson J."/>
            <person name="Jones C.D."/>
            <person name="Jordan W.C."/>
            <person name="Karpen G.H."/>
            <person name="Kataoka E."/>
            <person name="Keightley P.D."/>
            <person name="Kheradpour P."/>
            <person name="Kirkness E.F."/>
            <person name="Koerich L.B."/>
            <person name="Kristiansen K."/>
            <person name="Kudrna D."/>
            <person name="Kulathinal R.J."/>
            <person name="Kumar S."/>
            <person name="Kwok R."/>
            <person name="Lander E."/>
            <person name="Langley C.H."/>
            <person name="Lapoint R."/>
            <person name="Lazzaro B.P."/>
            <person name="Lee S.J."/>
            <person name="Levesque L."/>
            <person name="Li R."/>
            <person name="Lin C.F."/>
            <person name="Lin M.F."/>
            <person name="Lindblad-Toh K."/>
            <person name="Llopart A."/>
            <person name="Long M."/>
            <person name="Low L."/>
            <person name="Lozovsky E."/>
            <person name="Lu J."/>
            <person name="Luo M."/>
            <person name="Machado C.A."/>
            <person name="Makalowski W."/>
            <person name="Marzo M."/>
            <person name="Matsuda M."/>
            <person name="Matzkin L."/>
            <person name="McAllister B."/>
            <person name="McBride C.S."/>
            <person name="McKernan B."/>
            <person name="McKernan K."/>
            <person name="Mendez-Lago M."/>
            <person name="Minx P."/>
            <person name="Mollenhauer M.U."/>
            <person name="Montooth K."/>
            <person name="Mount S.M."/>
            <person name="Mu X."/>
            <person name="Myers E."/>
            <person name="Negre B."/>
            <person name="Newfeld S."/>
            <person name="Nielsen R."/>
            <person name="Noor M.A."/>
            <person name="O'Grady P."/>
            <person name="Pachter L."/>
            <person name="Papaceit M."/>
            <person name="Parisi M.J."/>
            <person name="Parisi M."/>
            <person name="Parts L."/>
            <person name="Pedersen J.S."/>
            <person name="Pesole G."/>
            <person name="Phillippy A.M."/>
            <person name="Ponting C.P."/>
            <person name="Pop M."/>
            <person name="Porcelli D."/>
            <person name="Powell J.R."/>
            <person name="Prohaska S."/>
            <person name="Pruitt K."/>
            <person name="Puig M."/>
            <person name="Quesneville H."/>
            <person name="Ram K.R."/>
            <person name="Rand D."/>
            <person name="Rasmussen M.D."/>
            <person name="Reed L.K."/>
            <person name="Reenan R."/>
            <person name="Reily A."/>
            <person name="Remington K.A."/>
            <person name="Rieger T.T."/>
            <person name="Ritchie M.G."/>
            <person name="Robin C."/>
            <person name="Rogers Y.H."/>
            <person name="Rohde C."/>
            <person name="Rozas J."/>
            <person name="Rubenfield M.J."/>
            <person name="Ruiz A."/>
            <person name="Russo S."/>
            <person name="Salzberg S.L."/>
            <person name="Sanchez-Gracia A."/>
            <person name="Saranga D.J."/>
            <person name="Sato H."/>
            <person name="Schaeffer S.W."/>
            <person name="Schatz M.C."/>
            <person name="Schlenke T."/>
            <person name="Schwartz R."/>
            <person name="Segarra C."/>
            <person name="Singh R.S."/>
            <person name="Sirot L."/>
            <person name="Sirota M."/>
            <person name="Sisneros N.B."/>
            <person name="Smith C.D."/>
            <person name="Smith T.F."/>
            <person name="Spieth J."/>
            <person name="Stage D.E."/>
            <person name="Stark A."/>
            <person name="Stephan W."/>
            <person name="Strausberg R.L."/>
            <person name="Strempel S."/>
            <person name="Sturgill D."/>
            <person name="Sutton G."/>
            <person name="Sutton G.G."/>
            <person name="Tao W."/>
            <person name="Teichmann S."/>
            <person name="Tobari Y.N."/>
            <person name="Tomimura Y."/>
            <person name="Tsolas J.M."/>
            <person name="Valente V.L."/>
            <person name="Venter E."/>
            <person name="Venter J.C."/>
            <person name="Vicario S."/>
            <person name="Vieira F.G."/>
            <person name="Vilella A.J."/>
            <person name="Villasante A."/>
            <person name="Walenz B."/>
            <person name="Wang J."/>
            <person name="Wasserman M."/>
            <person name="Watts T."/>
            <person name="Wilson D."/>
            <person name="Wilson R.K."/>
            <person name="Wing R.A."/>
            <person name="Wolfner M.F."/>
            <person name="Wong A."/>
            <person name="Wong G.K."/>
            <person name="Wu C.I."/>
            <person name="Wu G."/>
            <person name="Yamamoto D."/>
            <person name="Yang H.P."/>
            <person name="Yang S.P."/>
            <person name="Yorke J.A."/>
            <person name="Yoshida K."/>
            <person name="Zdobnov E."/>
            <person name="Zhang P."/>
            <person name="Zhang Y."/>
            <person name="Zimin A.V."/>
            <person name="Baldwin J."/>
            <person name="Abdouelleil A."/>
            <person name="Abdulkadir J."/>
            <person name="Abebe A."/>
            <person name="Abera B."/>
            <person name="Abreu J."/>
            <person name="Acer S.C."/>
            <person name="Aftuck L."/>
            <person name="Alexander A."/>
            <person name="An P."/>
            <person name="Anderson E."/>
            <person name="Anderson S."/>
            <person name="Arachi H."/>
            <person name="Azer M."/>
            <person name="Bachantsang P."/>
            <person name="Barry A."/>
            <person name="Bayul T."/>
            <person name="Berlin A."/>
            <person name="Bessette D."/>
            <person name="Bloom T."/>
            <person name="Blye J."/>
            <person name="Boguslavskiy L."/>
            <person name="Bonnet C."/>
            <person name="Boukhgalter B."/>
            <person name="Bourzgui I."/>
            <person name="Brown A."/>
            <person name="Cahill P."/>
            <person name="Channer S."/>
            <person name="Cheshatsang Y."/>
            <person name="Chuda L."/>
            <person name="Citroen M."/>
            <person name="Collymore A."/>
            <person name="Cooke P."/>
            <person name="Costello M."/>
            <person name="D'Aco K."/>
            <person name="Daza R."/>
            <person name="De Haan G."/>
            <person name="DeGray S."/>
            <person name="DeMaso C."/>
            <person name="Dhargay N."/>
            <person name="Dooley K."/>
            <person name="Dooley E."/>
            <person name="Doricent M."/>
            <person name="Dorje P."/>
            <person name="Dorjee K."/>
            <person name="Dupes A."/>
            <person name="Elong R."/>
            <person name="Falk J."/>
            <person name="Farina A."/>
            <person name="Faro S."/>
            <person name="Ferguson D."/>
            <person name="Fisher S."/>
            <person name="Foley C.D."/>
            <person name="Franke A."/>
            <person name="Friedrich D."/>
            <person name="Gadbois L."/>
            <person name="Gearin G."/>
            <person name="Gearin C.R."/>
            <person name="Giannoukos G."/>
            <person name="Goode T."/>
            <person name="Graham J."/>
            <person name="Grandbois E."/>
            <person name="Grewal S."/>
            <person name="Gyaltsen K."/>
            <person name="Hafez N."/>
            <person name="Hagos B."/>
            <person name="Hall J."/>
            <person name="Henson C."/>
            <person name="Hollinger A."/>
            <person name="Honan T."/>
            <person name="Huard M.D."/>
            <person name="Hughes L."/>
            <person name="Hurhula B."/>
            <person name="Husby M.E."/>
            <person name="Kamat A."/>
            <person name="Kanga B."/>
            <person name="Kashin S."/>
            <person name="Khazanovich D."/>
            <person name="Kisner P."/>
            <person name="Lance K."/>
            <person name="Lara M."/>
            <person name="Lee W."/>
            <person name="Lennon N."/>
            <person name="Letendre F."/>
            <person name="LeVine R."/>
            <person name="Lipovsky A."/>
            <person name="Liu X."/>
            <person name="Liu J."/>
            <person name="Liu S."/>
            <person name="Lokyitsang T."/>
            <person name="Lokyitsang Y."/>
            <person name="Lubonja R."/>
            <person name="Lui A."/>
            <person name="MacDonald P."/>
            <person name="Magnisalis V."/>
            <person name="Maru K."/>
            <person name="Matthews C."/>
            <person name="McCusker W."/>
            <person name="McDonough S."/>
            <person name="Mehta T."/>
            <person name="Meldrim J."/>
            <person name="Meneus L."/>
            <person name="Mihai O."/>
            <person name="Mihalev A."/>
            <person name="Mihova T."/>
            <person name="Mittelman R."/>
            <person name="Mlenga V."/>
            <person name="Montmayeur A."/>
            <person name="Mulrain L."/>
            <person name="Navidi A."/>
            <person name="Naylor J."/>
            <person name="Negash T."/>
            <person name="Nguyen T."/>
            <person name="Nguyen N."/>
            <person name="Nicol R."/>
            <person name="Norbu C."/>
            <person name="Norbu N."/>
            <person name="Novod N."/>
            <person name="O'Neill B."/>
            <person name="Osman S."/>
            <person name="Markiewicz E."/>
            <person name="Oyono O.L."/>
            <person name="Patti C."/>
            <person name="Phunkhang P."/>
            <person name="Pierre F."/>
            <person name="Priest M."/>
            <person name="Raghuraman S."/>
            <person name="Rege F."/>
            <person name="Reyes R."/>
            <person name="Rise C."/>
            <person name="Rogov P."/>
            <person name="Ross K."/>
            <person name="Ryan E."/>
            <person name="Settipalli S."/>
            <person name="Shea T."/>
            <person name="Sherpa N."/>
            <person name="Shi L."/>
            <person name="Shih D."/>
            <person name="Sparrow T."/>
            <person name="Spaulding J."/>
            <person name="Stalker J."/>
            <person name="Stange-Thomann N."/>
            <person name="Stavropoulos S."/>
            <person name="Stone C."/>
            <person name="Strader C."/>
            <person name="Tesfaye S."/>
            <person name="Thomson T."/>
            <person name="Thoulutsang Y."/>
            <person name="Thoulutsang D."/>
            <person name="Topham K."/>
            <person name="Topping I."/>
            <person name="Tsamla T."/>
            <person name="Vassiliev H."/>
            <person name="Vo A."/>
            <person name="Wangchuk T."/>
            <person name="Wangdi T."/>
            <person name="Weiand M."/>
            <person name="Wilkinson J."/>
            <person name="Wilson A."/>
            <person name="Yadav S."/>
            <person name="Young G."/>
            <person name="Yu Q."/>
            <person name="Zembek L."/>
            <person name="Zhong D."/>
            <person name="Zimmer A."/>
            <person name="Zwirko Z."/>
            <person name="Jaffe D.B."/>
            <person name="Alvarez P."/>
            <person name="Brockman W."/>
            <person name="Butler J."/>
            <person name="Chin C."/>
            <person name="Gnerre S."/>
            <person name="Grabherr M."/>
            <person name="Kleber M."/>
            <person name="Mauceli E."/>
            <person name="MacCallum I."/>
        </authorList>
    </citation>
    <scope>NUCLEOTIDE SEQUENCE [LARGE SCALE GENOMIC DNA]</scope>
    <source>
        <strain evidence="4">Tucson 14024-0371.13</strain>
    </source>
</reference>
<dbReference type="OMA" id="FREFSHD"/>
<organism evidence="3 4">
    <name type="scientific">Drosophila ananassae</name>
    <name type="common">Fruit fly</name>
    <dbReference type="NCBI Taxonomy" id="7217"/>
    <lineage>
        <taxon>Eukaryota</taxon>
        <taxon>Metazoa</taxon>
        <taxon>Ecdysozoa</taxon>
        <taxon>Arthropoda</taxon>
        <taxon>Hexapoda</taxon>
        <taxon>Insecta</taxon>
        <taxon>Pterygota</taxon>
        <taxon>Neoptera</taxon>
        <taxon>Endopterygota</taxon>
        <taxon>Diptera</taxon>
        <taxon>Brachycera</taxon>
        <taxon>Muscomorpha</taxon>
        <taxon>Ephydroidea</taxon>
        <taxon>Drosophilidae</taxon>
        <taxon>Drosophila</taxon>
        <taxon>Sophophora</taxon>
    </lineage>
</organism>
<feature type="transmembrane region" description="Helical" evidence="1">
    <location>
        <begin position="51"/>
        <end position="71"/>
    </location>
</feature>
<evidence type="ECO:0000259" key="2">
    <source>
        <dbReference type="Pfam" id="PF24985"/>
    </source>
</evidence>
<name>B3LYP3_DROAN</name>
<dbReference type="Pfam" id="PF24985">
    <property type="entry name" value="DUF7775"/>
    <property type="match status" value="1"/>
</dbReference>
<dbReference type="HOGENOM" id="CLU_1251833_0_0_1"/>
<dbReference type="InParanoid" id="B3LYP3"/>
<dbReference type="eggNOG" id="ENOG502T9GM">
    <property type="taxonomic scope" value="Eukaryota"/>
</dbReference>
<keyword evidence="4" id="KW-1185">Reference proteome</keyword>
<dbReference type="AlphaFoldDB" id="B3LYP3"/>
<sequence length="218" mass="25380">MRSYLCQMRPVLFLFYFVEILVNMFLMYFHLTGFIFMKLDFLPLTDELSHFFYLTCFYVFTVLTMFASVNMCTGNSTRILEEVIRPMAGFVVYTFCSLLTLSDAESDFYIMHSHQTKQHLNLPEAPLHPFLSHMRSQATATLVCSVIYLLHGLIALDVLLSNEDSDSERESSSDPSEDFIAQTDYVPVRLYVLGGGIQEWLENFEWFRDFISRKNLTV</sequence>
<dbReference type="PANTHER" id="PTHR41152:SF8">
    <property type="entry name" value="AT26438P-RELATED"/>
    <property type="match status" value="1"/>
</dbReference>
<feature type="transmembrane region" description="Helical" evidence="1">
    <location>
        <begin position="138"/>
        <end position="160"/>
    </location>
</feature>
<dbReference type="OrthoDB" id="7789408at2759"/>
<feature type="transmembrane region" description="Helical" evidence="1">
    <location>
        <begin position="83"/>
        <end position="101"/>
    </location>
</feature>
<dbReference type="EMBL" id="CH902617">
    <property type="protein sequence ID" value="EDV42958.1"/>
    <property type="molecule type" value="Genomic_DNA"/>
</dbReference>
<dbReference type="PhylomeDB" id="B3LYP3"/>
<keyword evidence="1" id="KW-0812">Transmembrane</keyword>
<dbReference type="Proteomes" id="UP000007801">
    <property type="component" value="Unassembled WGS sequence"/>
</dbReference>
<feature type="transmembrane region" description="Helical" evidence="1">
    <location>
        <begin position="12"/>
        <end position="31"/>
    </location>
</feature>
<dbReference type="KEGG" id="dan:6499552"/>
<protein>
    <recommendedName>
        <fullName evidence="2">DUF7775 domain-containing protein</fullName>
    </recommendedName>
</protein>